<feature type="compositionally biased region" description="Basic residues" evidence="1">
    <location>
        <begin position="30"/>
        <end position="57"/>
    </location>
</feature>
<dbReference type="EC" id="4.2.1.113" evidence="2"/>
<proteinExistence type="predicted"/>
<feature type="region of interest" description="Disordered" evidence="1">
    <location>
        <begin position="330"/>
        <end position="389"/>
    </location>
</feature>
<feature type="compositionally biased region" description="Low complexity" evidence="1">
    <location>
        <begin position="16"/>
        <end position="26"/>
    </location>
</feature>
<protein>
    <submittedName>
        <fullName evidence="2">O-succinylbenzoate synthase</fullName>
        <ecNumber evidence="2">4.2.1.113</ecNumber>
    </submittedName>
</protein>
<feature type="compositionally biased region" description="Low complexity" evidence="1">
    <location>
        <begin position="82"/>
        <end position="101"/>
    </location>
</feature>
<feature type="compositionally biased region" description="Low complexity" evidence="1">
    <location>
        <begin position="239"/>
        <end position="250"/>
    </location>
</feature>
<feature type="compositionally biased region" description="Basic residues" evidence="1">
    <location>
        <begin position="180"/>
        <end position="200"/>
    </location>
</feature>
<feature type="compositionally biased region" description="Basic and acidic residues" evidence="1">
    <location>
        <begin position="137"/>
        <end position="152"/>
    </location>
</feature>
<feature type="non-terminal residue" evidence="2">
    <location>
        <position position="1"/>
    </location>
</feature>
<feature type="compositionally biased region" description="Basic and acidic residues" evidence="1">
    <location>
        <begin position="162"/>
        <end position="179"/>
    </location>
</feature>
<name>A0A6J4KF71_9BACT</name>
<reference evidence="2" key="1">
    <citation type="submission" date="2020-02" db="EMBL/GenBank/DDBJ databases">
        <authorList>
            <person name="Meier V. D."/>
        </authorList>
    </citation>
    <scope>NUCLEOTIDE SEQUENCE</scope>
    <source>
        <strain evidence="2">AVDCRST_MAG11</strain>
    </source>
</reference>
<feature type="region of interest" description="Disordered" evidence="1">
    <location>
        <begin position="1"/>
        <end position="299"/>
    </location>
</feature>
<feature type="compositionally biased region" description="Basic and acidic residues" evidence="1">
    <location>
        <begin position="1"/>
        <end position="15"/>
    </location>
</feature>
<sequence>ARHVTDGARGADHAPGDPAAAQGAVPHLLGRLHRAAHPPPRAARRRRRGGVGRVRRGRAAELQRRDDRHRVACDHGVGGAASEGAGVRPPGGRAPRAGARLPRPPDGQGGGGDGVLGTRGRARGRAARPVPRRRAGRAADRDPDRHLARHPGDAGGARGARPRGESRRLPQDQAQDHAGRGRRVRGRGARRGRARRRGHGRRELGLHARRRGPARGAGRVRPHDDRAAARPRGPRAARRAAAAPLHAPVPRRVDHRRRPRARHDRARQRARREHQARTRRGLRVSGRDPRHLSGRGRAGVVRRDAGEWRGARVQRRARLPPQLLAPRGSVAERAVLGTRRGHARVDDGRRHGRRPARPAGDRRGGRRRPRRRPDGAARGARRGAAGSHL</sequence>
<accession>A0A6J4KF71</accession>
<dbReference type="GO" id="GO:0043748">
    <property type="term" value="F:O-succinylbenzoate synthase activity"/>
    <property type="evidence" value="ECO:0007669"/>
    <property type="project" value="UniProtKB-EC"/>
</dbReference>
<organism evidence="2">
    <name type="scientific">uncultured Gemmatimonadaceae bacterium</name>
    <dbReference type="NCBI Taxonomy" id="246130"/>
    <lineage>
        <taxon>Bacteria</taxon>
        <taxon>Pseudomonadati</taxon>
        <taxon>Gemmatimonadota</taxon>
        <taxon>Gemmatimonadia</taxon>
        <taxon>Gemmatimonadales</taxon>
        <taxon>Gemmatimonadaceae</taxon>
        <taxon>environmental samples</taxon>
    </lineage>
</organism>
<evidence type="ECO:0000256" key="1">
    <source>
        <dbReference type="SAM" id="MobiDB-lite"/>
    </source>
</evidence>
<feature type="compositionally biased region" description="Low complexity" evidence="1">
    <location>
        <begin position="376"/>
        <end position="389"/>
    </location>
</feature>
<feature type="compositionally biased region" description="Gly residues" evidence="1">
    <location>
        <begin position="107"/>
        <end position="117"/>
    </location>
</feature>
<evidence type="ECO:0000313" key="2">
    <source>
        <dbReference type="EMBL" id="CAA9304404.1"/>
    </source>
</evidence>
<gene>
    <name evidence="2" type="ORF">AVDCRST_MAG11-1060</name>
</gene>
<feature type="compositionally biased region" description="Basic and acidic residues" evidence="1">
    <location>
        <begin position="58"/>
        <end position="73"/>
    </location>
</feature>
<feature type="compositionally biased region" description="Basic residues" evidence="1">
    <location>
        <begin position="253"/>
        <end position="282"/>
    </location>
</feature>
<dbReference type="EMBL" id="CADCTU010000242">
    <property type="protein sequence ID" value="CAA9304404.1"/>
    <property type="molecule type" value="Genomic_DNA"/>
</dbReference>
<feature type="non-terminal residue" evidence="2">
    <location>
        <position position="389"/>
    </location>
</feature>
<keyword evidence="2" id="KW-0456">Lyase</keyword>
<feature type="compositionally biased region" description="Basic residues" evidence="1">
    <location>
        <begin position="120"/>
        <end position="136"/>
    </location>
</feature>
<dbReference type="AlphaFoldDB" id="A0A6J4KF71"/>